<organism evidence="13 14">
    <name type="scientific">Arxiozyma heterogenica</name>
    <dbReference type="NCBI Taxonomy" id="278026"/>
    <lineage>
        <taxon>Eukaryota</taxon>
        <taxon>Fungi</taxon>
        <taxon>Dikarya</taxon>
        <taxon>Ascomycota</taxon>
        <taxon>Saccharomycotina</taxon>
        <taxon>Saccharomycetes</taxon>
        <taxon>Saccharomycetales</taxon>
        <taxon>Saccharomycetaceae</taxon>
        <taxon>Arxiozyma</taxon>
    </lineage>
</organism>
<comment type="caution">
    <text evidence="13">The sequence shown here is derived from an EMBL/GenBank/DDBJ whole genome shotgun (WGS) entry which is preliminary data.</text>
</comment>
<comment type="subcellular location">
    <subcellularLocation>
        <location evidence="1 12">Mitochondrion inner membrane</location>
        <topology evidence="1 12">Single-pass membrane protein</topology>
    </subcellularLocation>
</comment>
<keyword evidence="4 12" id="KW-0679">Respiratory chain</keyword>
<dbReference type="GO" id="GO:0006122">
    <property type="term" value="P:mitochondrial electron transport, ubiquinol to cytochrome c"/>
    <property type="evidence" value="ECO:0007669"/>
    <property type="project" value="UniProtKB-UniRule"/>
</dbReference>
<keyword evidence="10 12" id="KW-0472">Membrane</keyword>
<name>A0AAN8A8D6_9SACH</name>
<keyword evidence="6 12" id="KW-0999">Mitochondrion inner membrane</keyword>
<keyword evidence="9 12" id="KW-0496">Mitochondrion</keyword>
<keyword evidence="5 12" id="KW-0812">Transmembrane</keyword>
<comment type="similarity">
    <text evidence="2 12">Belongs to the UQCR10/QCR9 family.</text>
</comment>
<evidence type="ECO:0000256" key="12">
    <source>
        <dbReference type="RuleBase" id="RU368056"/>
    </source>
</evidence>
<evidence type="ECO:0000256" key="6">
    <source>
        <dbReference type="ARBA" id="ARBA00022792"/>
    </source>
</evidence>
<reference evidence="14" key="1">
    <citation type="submission" date="2023-07" db="EMBL/GenBank/DDBJ databases">
        <title>A draft genome of Kazachstania heterogenica Y-27499.</title>
        <authorList>
            <person name="Donic C."/>
            <person name="Kralova J.S."/>
            <person name="Fidel L."/>
            <person name="Ben-Dor S."/>
            <person name="Jung S."/>
        </authorList>
    </citation>
    <scope>NUCLEOTIDE SEQUENCE [LARGE SCALE GENOMIC DNA]</scope>
    <source>
        <strain evidence="14">Y27499</strain>
    </source>
</reference>
<dbReference type="PANTHER" id="PTHR12980">
    <property type="entry name" value="UBIQUINOL-CYTOCHROME C REDUCTASE COMPLEX, SUBUNIT X"/>
    <property type="match status" value="1"/>
</dbReference>
<keyword evidence="3 12" id="KW-0813">Transport</keyword>
<comment type="function">
    <text evidence="12">Component of the ubiquinol-cytochrome c oxidoreductase, a multisubunit transmembrane complex that is part of the mitochondrial electron transport chain which drives oxidative phosphorylation. The complex plays an important role in the uptake of multiple carbon sources present in different host niches.</text>
</comment>
<evidence type="ECO:0000256" key="4">
    <source>
        <dbReference type="ARBA" id="ARBA00022660"/>
    </source>
</evidence>
<evidence type="ECO:0000256" key="2">
    <source>
        <dbReference type="ARBA" id="ARBA00007856"/>
    </source>
</evidence>
<dbReference type="GO" id="GO:0045275">
    <property type="term" value="C:respiratory chain complex III"/>
    <property type="evidence" value="ECO:0007669"/>
    <property type="project" value="UniProtKB-UniRule"/>
</dbReference>
<evidence type="ECO:0000256" key="8">
    <source>
        <dbReference type="ARBA" id="ARBA00022989"/>
    </source>
</evidence>
<dbReference type="AlphaFoldDB" id="A0AAN8A8D6"/>
<keyword evidence="14" id="KW-1185">Reference proteome</keyword>
<comment type="subunit">
    <text evidence="12">Component of the ubiquinol-cytochrome c oxidoreductase (cytochrome b-c1 complex, complex III, CIII), a multisubunit enzyme composed of 3 respiratory subunits cytochrome b, cytochrome c1 and Rieske protein, 2 core protein subunits, and additional low-molecular weight protein subunits.</text>
</comment>
<feature type="transmembrane region" description="Helical" evidence="12">
    <location>
        <begin position="16"/>
        <end position="36"/>
    </location>
</feature>
<protein>
    <recommendedName>
        <fullName evidence="11 12">Complex III subunit 9</fullName>
    </recommendedName>
</protein>
<evidence type="ECO:0000256" key="1">
    <source>
        <dbReference type="ARBA" id="ARBA00004434"/>
    </source>
</evidence>
<dbReference type="FunFam" id="1.20.5.260:FF:000001">
    <property type="entry name" value="Cytochrome b-c1 complex subunit 9"/>
    <property type="match status" value="1"/>
</dbReference>
<evidence type="ECO:0000256" key="3">
    <source>
        <dbReference type="ARBA" id="ARBA00022448"/>
    </source>
</evidence>
<evidence type="ECO:0000256" key="9">
    <source>
        <dbReference type="ARBA" id="ARBA00023128"/>
    </source>
</evidence>
<evidence type="ECO:0000256" key="10">
    <source>
        <dbReference type="ARBA" id="ARBA00023136"/>
    </source>
</evidence>
<dbReference type="GO" id="GO:0005743">
    <property type="term" value="C:mitochondrial inner membrane"/>
    <property type="evidence" value="ECO:0007669"/>
    <property type="project" value="UniProtKB-SubCell"/>
</dbReference>
<evidence type="ECO:0000313" key="13">
    <source>
        <dbReference type="EMBL" id="KAK5779846.1"/>
    </source>
</evidence>
<keyword evidence="7 12" id="KW-0249">Electron transport</keyword>
<dbReference type="Proteomes" id="UP001306508">
    <property type="component" value="Unassembled WGS sequence"/>
</dbReference>
<evidence type="ECO:0000313" key="14">
    <source>
        <dbReference type="Proteomes" id="UP001306508"/>
    </source>
</evidence>
<dbReference type="InterPro" id="IPR008027">
    <property type="entry name" value="QCR9"/>
</dbReference>
<evidence type="ECO:0000256" key="7">
    <source>
        <dbReference type="ARBA" id="ARBA00022982"/>
    </source>
</evidence>
<dbReference type="Gene3D" id="1.20.5.260">
    <property type="entry name" value="Cytochrome b-c1 complex subunit 9"/>
    <property type="match status" value="1"/>
</dbReference>
<dbReference type="Pfam" id="PF05365">
    <property type="entry name" value="UCR_UQCRX_QCR9"/>
    <property type="match status" value="1"/>
</dbReference>
<dbReference type="SUPFAM" id="SSF81514">
    <property type="entry name" value="Subunit X (non-heme 7 kDa protein) of cytochrome bc1 complex (Ubiquinol-cytochrome c reductase)"/>
    <property type="match status" value="1"/>
</dbReference>
<dbReference type="EMBL" id="JAWIZZ010000045">
    <property type="protein sequence ID" value="KAK5779846.1"/>
    <property type="molecule type" value="Genomic_DNA"/>
</dbReference>
<dbReference type="InterPro" id="IPR036656">
    <property type="entry name" value="QCR9_sf"/>
</dbReference>
<gene>
    <name evidence="13" type="ORF">RI543_002382</name>
</gene>
<keyword evidence="8 12" id="KW-1133">Transmembrane helix</keyword>
<dbReference type="PANTHER" id="PTHR12980:SF0">
    <property type="entry name" value="CYTOCHROME B-C1 COMPLEX SUBUNIT 9"/>
    <property type="match status" value="1"/>
</dbReference>
<sequence>MSFQSLYKLVFRRNSVFIGSIFLGALVFQTTFDVGINKFWSTYNKGKLWDDVKYKLENGDTEEE</sequence>
<proteinExistence type="inferred from homology"/>
<evidence type="ECO:0000256" key="5">
    <source>
        <dbReference type="ARBA" id="ARBA00022692"/>
    </source>
</evidence>
<evidence type="ECO:0000256" key="11">
    <source>
        <dbReference type="ARBA" id="ARBA00044247"/>
    </source>
</evidence>
<accession>A0AAN8A8D6</accession>